<dbReference type="GO" id="GO:0005634">
    <property type="term" value="C:nucleus"/>
    <property type="evidence" value="ECO:0007669"/>
    <property type="project" value="UniProtKB-SubCell"/>
</dbReference>
<evidence type="ECO:0000256" key="13">
    <source>
        <dbReference type="SAM" id="MobiDB-lite"/>
    </source>
</evidence>
<feature type="compositionally biased region" description="Basic and acidic residues" evidence="13">
    <location>
        <begin position="974"/>
        <end position="988"/>
    </location>
</feature>
<dbReference type="GO" id="GO:0030154">
    <property type="term" value="P:cell differentiation"/>
    <property type="evidence" value="ECO:0007669"/>
    <property type="project" value="TreeGrafter"/>
</dbReference>
<reference evidence="18" key="2">
    <citation type="submission" date="2010-04" db="EMBL/GenBank/DDBJ databases">
        <authorList>
            <person name="Buell R."/>
            <person name="Hamilton J."/>
            <person name="Hostetler J."/>
        </authorList>
    </citation>
    <scope>NUCLEOTIDE SEQUENCE [LARGE SCALE GENOMIC DNA]</scope>
    <source>
        <strain evidence="18">DAOM:BR144</strain>
    </source>
</reference>
<dbReference type="InterPro" id="IPR019786">
    <property type="entry name" value="Zinc_finger_PHD-type_CS"/>
</dbReference>
<feature type="compositionally biased region" description="Basic and acidic residues" evidence="13">
    <location>
        <begin position="204"/>
        <end position="220"/>
    </location>
</feature>
<dbReference type="Proteomes" id="UP000019132">
    <property type="component" value="Unassembled WGS sequence"/>
</dbReference>
<dbReference type="PROSITE" id="PS00027">
    <property type="entry name" value="HOMEOBOX_1"/>
    <property type="match status" value="1"/>
</dbReference>
<feature type="compositionally biased region" description="Acidic residues" evidence="13">
    <location>
        <begin position="36"/>
        <end position="60"/>
    </location>
</feature>
<feature type="domain" description="RING-type" evidence="16">
    <location>
        <begin position="145"/>
        <end position="193"/>
    </location>
</feature>
<dbReference type="FunFam" id="1.10.10.60:FF:000460">
    <property type="entry name" value="Homebox and aldo/keto reductase"/>
    <property type="match status" value="1"/>
</dbReference>
<evidence type="ECO:0000256" key="2">
    <source>
        <dbReference type="ARBA" id="ARBA00007427"/>
    </source>
</evidence>
<dbReference type="PANTHER" id="PTHR24332">
    <property type="entry name" value="HOMEOBOX PROTEIN CDX"/>
    <property type="match status" value="1"/>
</dbReference>
<feature type="compositionally biased region" description="Basic and acidic residues" evidence="13">
    <location>
        <begin position="235"/>
        <end position="245"/>
    </location>
</feature>
<feature type="region of interest" description="Disordered" evidence="13">
    <location>
        <begin position="891"/>
        <end position="994"/>
    </location>
</feature>
<feature type="compositionally biased region" description="Polar residues" evidence="13">
    <location>
        <begin position="590"/>
        <end position="600"/>
    </location>
</feature>
<dbReference type="PROSITE" id="PS50016">
    <property type="entry name" value="ZF_PHD_2"/>
    <property type="match status" value="1"/>
</dbReference>
<name>K3XCE1_GLOUD</name>
<evidence type="ECO:0000256" key="8">
    <source>
        <dbReference type="ARBA" id="ARBA00023155"/>
    </source>
</evidence>
<evidence type="ECO:0000256" key="11">
    <source>
        <dbReference type="PROSITE-ProRule" id="PRU00175"/>
    </source>
</evidence>
<feature type="domain" description="PHD-type" evidence="14">
    <location>
        <begin position="142"/>
        <end position="195"/>
    </location>
</feature>
<evidence type="ECO:0000313" key="18">
    <source>
        <dbReference type="Proteomes" id="UP000019132"/>
    </source>
</evidence>
<dbReference type="InterPro" id="IPR009057">
    <property type="entry name" value="Homeodomain-like_sf"/>
</dbReference>
<evidence type="ECO:0000256" key="4">
    <source>
        <dbReference type="ARBA" id="ARBA00022723"/>
    </source>
</evidence>
<evidence type="ECO:0000256" key="3">
    <source>
        <dbReference type="ARBA" id="ARBA00010341"/>
    </source>
</evidence>
<dbReference type="Gene3D" id="3.30.40.10">
    <property type="entry name" value="Zinc/RING finger domain, C3HC4 (zinc finger)"/>
    <property type="match status" value="1"/>
</dbReference>
<feature type="compositionally biased region" description="Polar residues" evidence="13">
    <location>
        <begin position="891"/>
        <end position="901"/>
    </location>
</feature>
<dbReference type="GO" id="GO:0000981">
    <property type="term" value="F:DNA-binding transcription factor activity, RNA polymerase II-specific"/>
    <property type="evidence" value="ECO:0007669"/>
    <property type="project" value="InterPro"/>
</dbReference>
<evidence type="ECO:0000259" key="16">
    <source>
        <dbReference type="PROSITE" id="PS50089"/>
    </source>
</evidence>
<feature type="region of interest" description="Disordered" evidence="13">
    <location>
        <begin position="200"/>
        <end position="247"/>
    </location>
</feature>
<dbReference type="InterPro" id="IPR019787">
    <property type="entry name" value="Znf_PHD-finger"/>
</dbReference>
<feature type="compositionally biased region" description="Basic and acidic residues" evidence="13">
    <location>
        <begin position="75"/>
        <end position="94"/>
    </location>
</feature>
<feature type="compositionally biased region" description="Acidic residues" evidence="13">
    <location>
        <begin position="1091"/>
        <end position="1100"/>
    </location>
</feature>
<feature type="domain" description="Homeobox" evidence="15">
    <location>
        <begin position="448"/>
        <end position="521"/>
    </location>
</feature>
<keyword evidence="5 11" id="KW-0863">Zinc-finger</keyword>
<feature type="compositionally biased region" description="Basic residues" evidence="13">
    <location>
        <begin position="929"/>
        <end position="939"/>
    </location>
</feature>
<keyword evidence="6" id="KW-0862">Zinc</keyword>
<accession>K3XCE1</accession>
<dbReference type="Pfam" id="PF00628">
    <property type="entry name" value="PHD"/>
    <property type="match status" value="1"/>
</dbReference>
<evidence type="ECO:0000259" key="15">
    <source>
        <dbReference type="PROSITE" id="PS50071"/>
    </source>
</evidence>
<comment type="subcellular location">
    <subcellularLocation>
        <location evidence="1 10 12">Nucleus</location>
    </subcellularLocation>
</comment>
<feature type="region of interest" description="Disordered" evidence="13">
    <location>
        <begin position="1"/>
        <end position="123"/>
    </location>
</feature>
<feature type="DNA-binding region" description="Homeobox" evidence="10">
    <location>
        <begin position="450"/>
        <end position="522"/>
    </location>
</feature>
<feature type="compositionally biased region" description="Low complexity" evidence="13">
    <location>
        <begin position="601"/>
        <end position="612"/>
    </location>
</feature>
<dbReference type="InterPro" id="IPR017970">
    <property type="entry name" value="Homeobox_CS"/>
</dbReference>
<evidence type="ECO:0008006" key="19">
    <source>
        <dbReference type="Google" id="ProtNLM"/>
    </source>
</evidence>
<feature type="region of interest" description="Disordered" evidence="13">
    <location>
        <begin position="565"/>
        <end position="622"/>
    </location>
</feature>
<dbReference type="eggNOG" id="ENOG502QW0T">
    <property type="taxonomic scope" value="Eukaryota"/>
</dbReference>
<feature type="compositionally biased region" description="Basic and acidic residues" evidence="13">
    <location>
        <begin position="1061"/>
        <end position="1073"/>
    </location>
</feature>
<dbReference type="EMBL" id="ADOS01001567">
    <property type="status" value="NOT_ANNOTATED_CDS"/>
    <property type="molecule type" value="Genomic_DNA"/>
</dbReference>
<dbReference type="SUPFAM" id="SSF46689">
    <property type="entry name" value="Homeodomain-like"/>
    <property type="match status" value="3"/>
</dbReference>
<feature type="compositionally biased region" description="Polar residues" evidence="13">
    <location>
        <begin position="332"/>
        <end position="352"/>
    </location>
</feature>
<dbReference type="SMART" id="SM00389">
    <property type="entry name" value="HOX"/>
    <property type="match status" value="3"/>
</dbReference>
<keyword evidence="4" id="KW-0479">Metal-binding</keyword>
<dbReference type="GO" id="GO:0008270">
    <property type="term" value="F:zinc ion binding"/>
    <property type="evidence" value="ECO:0007669"/>
    <property type="project" value="UniProtKB-KW"/>
</dbReference>
<feature type="DNA-binding region" description="Homeobox" evidence="10">
    <location>
        <begin position="988"/>
        <end position="1061"/>
    </location>
</feature>
<dbReference type="Gene3D" id="1.10.10.60">
    <property type="entry name" value="Homeodomain-like"/>
    <property type="match status" value="3"/>
</dbReference>
<feature type="compositionally biased region" description="Polar residues" evidence="13">
    <location>
        <begin position="298"/>
        <end position="315"/>
    </location>
</feature>
<dbReference type="VEuPathDB" id="FungiDB:PYU1_G014859"/>
<dbReference type="CDD" id="cd00086">
    <property type="entry name" value="homeodomain"/>
    <property type="match status" value="3"/>
</dbReference>
<feature type="compositionally biased region" description="Low complexity" evidence="13">
    <location>
        <begin position="423"/>
        <end position="453"/>
    </location>
</feature>
<keyword evidence="18" id="KW-1185">Reference proteome</keyword>
<feature type="compositionally biased region" description="Acidic residues" evidence="13">
    <location>
        <begin position="1136"/>
        <end position="1153"/>
    </location>
</feature>
<dbReference type="SUPFAM" id="SSF57903">
    <property type="entry name" value="FYVE/PHD zinc finger"/>
    <property type="match status" value="1"/>
</dbReference>
<dbReference type="HOGENOM" id="CLU_003047_0_0_1"/>
<dbReference type="PROSITE" id="PS01359">
    <property type="entry name" value="ZF_PHD_1"/>
    <property type="match status" value="1"/>
</dbReference>
<dbReference type="OMA" id="EVCHEPR"/>
<feature type="region of interest" description="Disordered" evidence="13">
    <location>
        <begin position="296"/>
        <end position="366"/>
    </location>
</feature>
<feature type="domain" description="Homeobox" evidence="15">
    <location>
        <begin position="986"/>
        <end position="1060"/>
    </location>
</feature>
<protein>
    <recommendedName>
        <fullName evidence="19">Homeobox and zinc-finger domain-containing protein</fullName>
    </recommendedName>
</protein>
<evidence type="ECO:0000256" key="1">
    <source>
        <dbReference type="ARBA" id="ARBA00004123"/>
    </source>
</evidence>
<feature type="compositionally biased region" description="Low complexity" evidence="13">
    <location>
        <begin position="24"/>
        <end position="35"/>
    </location>
</feature>
<evidence type="ECO:0000256" key="10">
    <source>
        <dbReference type="PROSITE-ProRule" id="PRU00108"/>
    </source>
</evidence>
<dbReference type="SMART" id="SM00249">
    <property type="entry name" value="PHD"/>
    <property type="match status" value="1"/>
</dbReference>
<reference evidence="17" key="3">
    <citation type="submission" date="2015-02" db="UniProtKB">
        <authorList>
            <consortium name="EnsemblProtists"/>
        </authorList>
    </citation>
    <scope>IDENTIFICATION</scope>
    <source>
        <strain evidence="17">DAOM BR144</strain>
    </source>
</reference>
<feature type="region of interest" description="Disordered" evidence="13">
    <location>
        <begin position="1061"/>
        <end position="1164"/>
    </location>
</feature>
<evidence type="ECO:0000256" key="7">
    <source>
        <dbReference type="ARBA" id="ARBA00023125"/>
    </source>
</evidence>
<comment type="similarity">
    <text evidence="2">Belongs to the PHD-associated homeobox family.</text>
</comment>
<evidence type="ECO:0000256" key="6">
    <source>
        <dbReference type="ARBA" id="ARBA00022833"/>
    </source>
</evidence>
<dbReference type="GO" id="GO:0000977">
    <property type="term" value="F:RNA polymerase II transcription regulatory region sequence-specific DNA binding"/>
    <property type="evidence" value="ECO:0007669"/>
    <property type="project" value="TreeGrafter"/>
</dbReference>
<feature type="compositionally biased region" description="Basic and acidic residues" evidence="13">
    <location>
        <begin position="1154"/>
        <end position="1164"/>
    </location>
</feature>
<evidence type="ECO:0000256" key="12">
    <source>
        <dbReference type="RuleBase" id="RU000682"/>
    </source>
</evidence>
<dbReference type="CDD" id="cd15489">
    <property type="entry name" value="PHD_SF"/>
    <property type="match status" value="1"/>
</dbReference>
<dbReference type="InterPro" id="IPR011011">
    <property type="entry name" value="Znf_FYVE_PHD"/>
</dbReference>
<evidence type="ECO:0000313" key="17">
    <source>
        <dbReference type="EnsemblProtists" id="PYU1_T014890"/>
    </source>
</evidence>
<feature type="compositionally biased region" description="Low complexity" evidence="13">
    <location>
        <begin position="905"/>
        <end position="928"/>
    </location>
</feature>
<keyword evidence="9 10" id="KW-0539">Nucleus</keyword>
<dbReference type="InterPro" id="IPR047152">
    <property type="entry name" value="Caudal_homeobox"/>
</dbReference>
<evidence type="ECO:0000256" key="9">
    <source>
        <dbReference type="ARBA" id="ARBA00023242"/>
    </source>
</evidence>
<feature type="compositionally biased region" description="Low complexity" evidence="13">
    <location>
        <begin position="810"/>
        <end position="819"/>
    </location>
</feature>
<dbReference type="EnsemblProtists" id="PYU1_T014890">
    <property type="protein sequence ID" value="PYU1_T014890"/>
    <property type="gene ID" value="PYU1_G014859"/>
</dbReference>
<dbReference type="InterPro" id="IPR013083">
    <property type="entry name" value="Znf_RING/FYVE/PHD"/>
</dbReference>
<dbReference type="InterPro" id="IPR001965">
    <property type="entry name" value="Znf_PHD"/>
</dbReference>
<dbReference type="AlphaFoldDB" id="K3XCE1"/>
<organism evidence="17 18">
    <name type="scientific">Globisporangium ultimum (strain ATCC 200006 / CBS 805.95 / DAOM BR144)</name>
    <name type="common">Pythium ultimum</name>
    <dbReference type="NCBI Taxonomy" id="431595"/>
    <lineage>
        <taxon>Eukaryota</taxon>
        <taxon>Sar</taxon>
        <taxon>Stramenopiles</taxon>
        <taxon>Oomycota</taxon>
        <taxon>Peronosporomycetes</taxon>
        <taxon>Pythiales</taxon>
        <taxon>Pythiaceae</taxon>
        <taxon>Globisporangium</taxon>
    </lineage>
</organism>
<dbReference type="PROSITE" id="PS50089">
    <property type="entry name" value="ZF_RING_2"/>
    <property type="match status" value="1"/>
</dbReference>
<dbReference type="PROSITE" id="PS50071">
    <property type="entry name" value="HOMEOBOX_2"/>
    <property type="match status" value="3"/>
</dbReference>
<dbReference type="InterPro" id="IPR001356">
    <property type="entry name" value="HD"/>
</dbReference>
<dbReference type="PANTHER" id="PTHR24332:SF9">
    <property type="entry name" value="HOMEOTIC PROTEIN CAUDAL"/>
    <property type="match status" value="1"/>
</dbReference>
<keyword evidence="8 10" id="KW-0371">Homeobox</keyword>
<evidence type="ECO:0000256" key="5">
    <source>
        <dbReference type="ARBA" id="ARBA00022771"/>
    </source>
</evidence>
<keyword evidence="7 10" id="KW-0238">DNA-binding</keyword>
<evidence type="ECO:0000259" key="14">
    <source>
        <dbReference type="PROSITE" id="PS50016"/>
    </source>
</evidence>
<dbReference type="GO" id="GO:0009948">
    <property type="term" value="P:anterior/posterior axis specification"/>
    <property type="evidence" value="ECO:0007669"/>
    <property type="project" value="TreeGrafter"/>
</dbReference>
<feature type="domain" description="Homeobox" evidence="15">
    <location>
        <begin position="819"/>
        <end position="894"/>
    </location>
</feature>
<comment type="similarity">
    <text evidence="3">Belongs to the Caudal homeobox family.</text>
</comment>
<proteinExistence type="inferred from homology"/>
<feature type="compositionally biased region" description="Low complexity" evidence="13">
    <location>
        <begin position="97"/>
        <end position="108"/>
    </location>
</feature>
<dbReference type="Pfam" id="PF00046">
    <property type="entry name" value="Homeodomain"/>
    <property type="match status" value="3"/>
</dbReference>
<dbReference type="InParanoid" id="K3XCE1"/>
<dbReference type="InterPro" id="IPR001841">
    <property type="entry name" value="Znf_RING"/>
</dbReference>
<feature type="DNA-binding region" description="Homeobox" evidence="10">
    <location>
        <begin position="821"/>
        <end position="895"/>
    </location>
</feature>
<feature type="region of interest" description="Disordered" evidence="13">
    <location>
        <begin position="414"/>
        <end position="453"/>
    </location>
</feature>
<feature type="region of interest" description="Disordered" evidence="13">
    <location>
        <begin position="801"/>
        <end position="825"/>
    </location>
</feature>
<dbReference type="STRING" id="431595.K3XCE1"/>
<reference evidence="18" key="1">
    <citation type="journal article" date="2010" name="Genome Biol.">
        <title>Genome sequence of the necrotrophic plant pathogen Pythium ultimum reveals original pathogenicity mechanisms and effector repertoire.</title>
        <authorList>
            <person name="Levesque C.A."/>
            <person name="Brouwer H."/>
            <person name="Cano L."/>
            <person name="Hamilton J.P."/>
            <person name="Holt C."/>
            <person name="Huitema E."/>
            <person name="Raffaele S."/>
            <person name="Robideau G.P."/>
            <person name="Thines M."/>
            <person name="Win J."/>
            <person name="Zerillo M.M."/>
            <person name="Beakes G.W."/>
            <person name="Boore J.L."/>
            <person name="Busam D."/>
            <person name="Dumas B."/>
            <person name="Ferriera S."/>
            <person name="Fuerstenberg S.I."/>
            <person name="Gachon C.M."/>
            <person name="Gaulin E."/>
            <person name="Govers F."/>
            <person name="Grenville-Briggs L."/>
            <person name="Horner N."/>
            <person name="Hostetler J."/>
            <person name="Jiang R.H."/>
            <person name="Johnson J."/>
            <person name="Krajaejun T."/>
            <person name="Lin H."/>
            <person name="Meijer H.J."/>
            <person name="Moore B."/>
            <person name="Morris P."/>
            <person name="Phuntmart V."/>
            <person name="Puiu D."/>
            <person name="Shetty J."/>
            <person name="Stajich J.E."/>
            <person name="Tripathy S."/>
            <person name="Wawra S."/>
            <person name="van West P."/>
            <person name="Whitty B.R."/>
            <person name="Coutinho P.M."/>
            <person name="Henrissat B."/>
            <person name="Martin F."/>
            <person name="Thomas P.D."/>
            <person name="Tyler B.M."/>
            <person name="De Vries R.P."/>
            <person name="Kamoun S."/>
            <person name="Yandell M."/>
            <person name="Tisserat N."/>
            <person name="Buell C.R."/>
        </authorList>
    </citation>
    <scope>NUCLEOTIDE SEQUENCE</scope>
    <source>
        <strain evidence="18">DAOM:BR144</strain>
    </source>
</reference>
<sequence length="1164" mass="126348">MADVEMADTTCDARVEGNSVNMAVTNTSSSNGTVSEPEEGVQVEKDDDESINAPSDDDLDSTATPTRVDTDEDMASDKHADATKRAAKGEHGDESDSASSAGRAVSSSPTKNDGEGKMLTLKSGTTSDVKAIIAARRRTGARKECEVCGEPRNGRRAMLCANCKCMYHSSCYRQRFSKLINASGKQWFCPECESNSKAQQAAASDHDASTPRKKREDAGKPRGVRGTKGALTVKGKQEGDAHVTTDKVSVSELELKRITDVALRSGKKINAVILERTDEMLQVTQSLTSEIEAIMGPSWSNNDKPSSNAAAADSSQPPPFTLPIASSSSSSAGTSILNQQPLSPTPLSSTNEFRIHGNGGADHAMNGVDATERDVLLTRVFAGLGSLKNLLQQLQVTGIQFEVDLIKEIKMPPVKDEQKAHTGASASSSSRKAPSGAAARGASNAAGKAKNGASRLYSSKQIQKLEEWYQKSSRPESCEIQAMYRIINSPDYADKELQPDGISVKQIRIWFDNRRAKERLDYMRLKMKDISTTDMDADSVKRMKAAYIDEAKEVLEARVSRLRENGKGPGEIVDEAGDLLLPDGERPLPTKSTKVSPATKSSQSSSGNAASNKDTAEGAGKASNVINQKKRIRIDYVASVRKTVKDAREAGKSEEEIKVLRTAAIERARERLHVPYKNSRQGPSKPLGKDEVTHIKLKMLKLLEEDAPAEEITDVIELLLSVMIPRDILIESALHRQLNLALKAHKDNKELVKQTNKLLDEFNTIIEKGDFVVAEPDVKEETSGSKAKKKKDTSLLLDVDAESLPGTPGASPDSPAASPDSRRPRVKFSLEQLVKLEKYFHKDDTPSKKKLDKLADKLNEIGAQDPASDEAQKSIDYKQIRCWFYKRRSTNQRPQALTTIDFQDAAGSSSSSSSETESDSEGSVSSKGGKPKAAAKRKAPSSTDNKSPATKRSKKDASAFGESKPKSSSSAASTKKESSGSKSKDASSKHPGRIFNVKQLATIIEEYEKNPRPSVARLEELQNILNQDDHADENFVNPTGVTKRQIKTWFSNRRAKERLDLIKMKVQDKEGAGKSKSGKSKKTAATVDSGADSETEDEDRDEAKKKKTAKASASTSSANEARKELFVATGATSEKQEEDDDIDSDDDDELSDAESERSAGRQPG</sequence>